<proteinExistence type="predicted"/>
<keyword evidence="5" id="KW-1185">Reference proteome</keyword>
<dbReference type="GO" id="GO:0004252">
    <property type="term" value="F:serine-type endopeptidase activity"/>
    <property type="evidence" value="ECO:0007669"/>
    <property type="project" value="InterPro"/>
</dbReference>
<dbReference type="InterPro" id="IPR033116">
    <property type="entry name" value="TRYPSIN_SER"/>
</dbReference>
<sequence>MKLLRKILATSLALIALPSAAVSFSTPVAEEDYENHIVHFLSKGRGDQDKMGTCSGMLMGGKYLLSAGHCFDGDIVDVEIFQGVDRYSPDASYKRVGQVYQASRTFGANLAWQYYLQELFSRWVEPINPSALSGDVRTLWTSEWWYSQLEYGIPWLLSWSDEDKANPIRQHHNDNDFAFLVLDESVPHHSGLLISPLLDLQTSELHFTEEDEFVFRGYGYEAREPATPSQTLREGTMRMYRPYLQSHIVVSSSQPAAGQDRIDMCDAYSTECFFRPQSFIDLVGIDTGLGYPASLPGDSGGAITRGDYYFGSMYGGDKSPIDGKYLSVFSDVSYLMDWFSGYIQDVVYPSDIGVTIAEGDSQAHEIKIPVQNFTDDDLVVSKASVQGADFTLLEDCEGILRDTEGCMITVLFNGSYDPVNSEVFSTINLGITGANALPISVRFKAEDVVDPPEVPDISCDEDPWQPGCFDMCDLDWYAPGCPPVECSVDPYQDKCTDTCEFNPLADECTDSVPTNPDNGNDGNSGDSDDSGGSGGSGSLAILTLLISMLARRRLRESERSVSLSQ</sequence>
<dbReference type="Proteomes" id="UP000321113">
    <property type="component" value="Unassembled WGS sequence"/>
</dbReference>
<organism evidence="4 5">
    <name type="scientific">Vibrio superstes NBRC 103154</name>
    <dbReference type="NCBI Taxonomy" id="1219062"/>
    <lineage>
        <taxon>Bacteria</taxon>
        <taxon>Pseudomonadati</taxon>
        <taxon>Pseudomonadota</taxon>
        <taxon>Gammaproteobacteria</taxon>
        <taxon>Vibrionales</taxon>
        <taxon>Vibrionaceae</taxon>
        <taxon>Vibrio</taxon>
    </lineage>
</organism>
<name>A0A511QPW8_9VIBR</name>
<dbReference type="OrthoDB" id="5878935at2"/>
<gene>
    <name evidence="4" type="ORF">VSU01S_16200</name>
</gene>
<keyword evidence="2" id="KW-0732">Signal</keyword>
<evidence type="ECO:0000313" key="4">
    <source>
        <dbReference type="EMBL" id="GEM79375.1"/>
    </source>
</evidence>
<feature type="chain" id="PRO_5022178800" description="Peptidase S1 domain-containing protein" evidence="2">
    <location>
        <begin position="22"/>
        <end position="565"/>
    </location>
</feature>
<dbReference type="InterPro" id="IPR001254">
    <property type="entry name" value="Trypsin_dom"/>
</dbReference>
<dbReference type="PROSITE" id="PS50240">
    <property type="entry name" value="TRYPSIN_DOM"/>
    <property type="match status" value="1"/>
</dbReference>
<dbReference type="SUPFAM" id="SSF50494">
    <property type="entry name" value="Trypsin-like serine proteases"/>
    <property type="match status" value="1"/>
</dbReference>
<evidence type="ECO:0000259" key="3">
    <source>
        <dbReference type="PROSITE" id="PS50240"/>
    </source>
</evidence>
<feature type="domain" description="Peptidase S1" evidence="3">
    <location>
        <begin position="54"/>
        <end position="344"/>
    </location>
</feature>
<feature type="region of interest" description="Disordered" evidence="1">
    <location>
        <begin position="506"/>
        <end position="535"/>
    </location>
</feature>
<dbReference type="PROSITE" id="PS00134">
    <property type="entry name" value="TRYPSIN_HIS"/>
    <property type="match status" value="1"/>
</dbReference>
<dbReference type="PROSITE" id="PS00135">
    <property type="entry name" value="TRYPSIN_SER"/>
    <property type="match status" value="1"/>
</dbReference>
<dbReference type="AlphaFoldDB" id="A0A511QPW8"/>
<dbReference type="EMBL" id="BJXK01000005">
    <property type="protein sequence ID" value="GEM79375.1"/>
    <property type="molecule type" value="Genomic_DNA"/>
</dbReference>
<dbReference type="GO" id="GO:0006508">
    <property type="term" value="P:proteolysis"/>
    <property type="evidence" value="ECO:0007669"/>
    <property type="project" value="InterPro"/>
</dbReference>
<evidence type="ECO:0000313" key="5">
    <source>
        <dbReference type="Proteomes" id="UP000321113"/>
    </source>
</evidence>
<evidence type="ECO:0000256" key="1">
    <source>
        <dbReference type="SAM" id="MobiDB-lite"/>
    </source>
</evidence>
<dbReference type="InterPro" id="IPR018114">
    <property type="entry name" value="TRYPSIN_HIS"/>
</dbReference>
<feature type="signal peptide" evidence="2">
    <location>
        <begin position="1"/>
        <end position="21"/>
    </location>
</feature>
<dbReference type="InterPro" id="IPR009003">
    <property type="entry name" value="Peptidase_S1_PA"/>
</dbReference>
<dbReference type="RefSeq" id="WP_119007963.1">
    <property type="nucleotide sequence ID" value="NZ_BJXK01000005.1"/>
</dbReference>
<comment type="caution">
    <text evidence="4">The sequence shown here is derived from an EMBL/GenBank/DDBJ whole genome shotgun (WGS) entry which is preliminary data.</text>
</comment>
<protein>
    <recommendedName>
        <fullName evidence="3">Peptidase S1 domain-containing protein</fullName>
    </recommendedName>
</protein>
<evidence type="ECO:0000256" key="2">
    <source>
        <dbReference type="SAM" id="SignalP"/>
    </source>
</evidence>
<accession>A0A511QPW8</accession>
<dbReference type="Gene3D" id="2.40.10.10">
    <property type="entry name" value="Trypsin-like serine proteases"/>
    <property type="match status" value="1"/>
</dbReference>
<reference evidence="4 5" key="1">
    <citation type="submission" date="2019-07" db="EMBL/GenBank/DDBJ databases">
        <title>Whole genome shotgun sequence of Vibrio superstes NBRC 103154.</title>
        <authorList>
            <person name="Hosoyama A."/>
            <person name="Uohara A."/>
            <person name="Ohji S."/>
            <person name="Ichikawa N."/>
        </authorList>
    </citation>
    <scope>NUCLEOTIDE SEQUENCE [LARGE SCALE GENOMIC DNA]</scope>
    <source>
        <strain evidence="4 5">NBRC 103154</strain>
    </source>
</reference>
<dbReference type="InterPro" id="IPR043504">
    <property type="entry name" value="Peptidase_S1_PA_chymotrypsin"/>
</dbReference>